<comment type="caution">
    <text evidence="7">The sequence shown here is derived from an EMBL/GenBank/DDBJ whole genome shotgun (WGS) entry which is preliminary data.</text>
</comment>
<keyword evidence="2" id="KW-0479">Metal-binding</keyword>
<dbReference type="Gene3D" id="3.40.140.10">
    <property type="entry name" value="Cytidine Deaminase, domain 2"/>
    <property type="match status" value="1"/>
</dbReference>
<dbReference type="PANTHER" id="PTHR34858:SF1">
    <property type="entry name" value="CYSO-CYSTEINE PEPTIDASE"/>
    <property type="match status" value="1"/>
</dbReference>
<evidence type="ECO:0000256" key="3">
    <source>
        <dbReference type="ARBA" id="ARBA00022801"/>
    </source>
</evidence>
<dbReference type="CDD" id="cd08070">
    <property type="entry name" value="MPN_like"/>
    <property type="match status" value="1"/>
</dbReference>
<dbReference type="SUPFAM" id="SSF102712">
    <property type="entry name" value="JAB1/MPN domain"/>
    <property type="match status" value="1"/>
</dbReference>
<keyword evidence="1" id="KW-0645">Protease</keyword>
<evidence type="ECO:0000256" key="4">
    <source>
        <dbReference type="ARBA" id="ARBA00022833"/>
    </source>
</evidence>
<keyword evidence="4" id="KW-0862">Zinc</keyword>
<feature type="domain" description="MPN" evidence="6">
    <location>
        <begin position="4"/>
        <end position="126"/>
    </location>
</feature>
<dbReference type="GO" id="GO:0008235">
    <property type="term" value="F:metalloexopeptidase activity"/>
    <property type="evidence" value="ECO:0007669"/>
    <property type="project" value="TreeGrafter"/>
</dbReference>
<dbReference type="Pfam" id="PF14464">
    <property type="entry name" value="Prok-JAB"/>
    <property type="match status" value="1"/>
</dbReference>
<dbReference type="EMBL" id="JPGN01000011">
    <property type="protein sequence ID" value="KFI20670.1"/>
    <property type="molecule type" value="Genomic_DNA"/>
</dbReference>
<dbReference type="InterPro" id="IPR028090">
    <property type="entry name" value="JAB_dom_prok"/>
</dbReference>
<dbReference type="PANTHER" id="PTHR34858">
    <property type="entry name" value="CYSO-CYSTEINE PEPTIDASE"/>
    <property type="match status" value="1"/>
</dbReference>
<organism evidence="7 8">
    <name type="scientific">Nitrosococcus oceani C-27</name>
    <dbReference type="NCBI Taxonomy" id="314279"/>
    <lineage>
        <taxon>Bacteria</taxon>
        <taxon>Pseudomonadati</taxon>
        <taxon>Pseudomonadota</taxon>
        <taxon>Gammaproteobacteria</taxon>
        <taxon>Chromatiales</taxon>
        <taxon>Chromatiaceae</taxon>
        <taxon>Nitrosococcus</taxon>
    </lineage>
</organism>
<dbReference type="InterPro" id="IPR037518">
    <property type="entry name" value="MPN"/>
</dbReference>
<evidence type="ECO:0000259" key="6">
    <source>
        <dbReference type="PROSITE" id="PS50249"/>
    </source>
</evidence>
<protein>
    <recommendedName>
        <fullName evidence="6">MPN domain-containing protein</fullName>
    </recommendedName>
</protein>
<gene>
    <name evidence="7" type="ORF">IB75_01840</name>
</gene>
<keyword evidence="5" id="KW-0482">Metalloprotease</keyword>
<dbReference type="OrthoDB" id="9802958at2"/>
<dbReference type="GO" id="GO:0008270">
    <property type="term" value="F:zinc ion binding"/>
    <property type="evidence" value="ECO:0007669"/>
    <property type="project" value="TreeGrafter"/>
</dbReference>
<name>A0A0E2ZAE1_9GAMM</name>
<dbReference type="SMART" id="SM00232">
    <property type="entry name" value="JAB_MPN"/>
    <property type="match status" value="1"/>
</dbReference>
<sequence>MAEVILPRPLVNQLLHQAQVKPQQEICGLISARNGLPSRCYPINNIAPEPQRHFFMDPQGQIAAMRRMREEGEELFGIYHSHPETAPLPSKSDLAQAAYPGALYLIISLNTKGVLEMRGFRLQGEVYEEIELQL</sequence>
<accession>A0A0E2ZAE1</accession>
<evidence type="ECO:0000256" key="1">
    <source>
        <dbReference type="ARBA" id="ARBA00022670"/>
    </source>
</evidence>
<dbReference type="PROSITE" id="PS50249">
    <property type="entry name" value="MPN"/>
    <property type="match status" value="1"/>
</dbReference>
<keyword evidence="3" id="KW-0378">Hydrolase</keyword>
<proteinExistence type="predicted"/>
<dbReference type="InterPro" id="IPR000555">
    <property type="entry name" value="JAMM/MPN+_dom"/>
</dbReference>
<evidence type="ECO:0000313" key="8">
    <source>
        <dbReference type="Proteomes" id="UP000028839"/>
    </source>
</evidence>
<dbReference type="Proteomes" id="UP000028839">
    <property type="component" value="Unassembled WGS sequence"/>
</dbReference>
<reference evidence="7 8" key="1">
    <citation type="submission" date="2014-07" db="EMBL/GenBank/DDBJ databases">
        <title>Comparative analysis of Nitrosococcus oceani genome inventories of strains from Pacific and Atlantic gyres.</title>
        <authorList>
            <person name="Lim C.K."/>
            <person name="Wang L."/>
            <person name="Sayavedra-Soto L.A."/>
            <person name="Klotz M.G."/>
        </authorList>
    </citation>
    <scope>NUCLEOTIDE SEQUENCE [LARGE SCALE GENOMIC DNA]</scope>
    <source>
        <strain evidence="7 8">C-27</strain>
    </source>
</reference>
<dbReference type="InterPro" id="IPR051929">
    <property type="entry name" value="VirAsm_ModProt"/>
</dbReference>
<dbReference type="AlphaFoldDB" id="A0A0E2ZAE1"/>
<evidence type="ECO:0000313" key="7">
    <source>
        <dbReference type="EMBL" id="KFI20670.1"/>
    </source>
</evidence>
<evidence type="ECO:0000256" key="5">
    <source>
        <dbReference type="ARBA" id="ARBA00023049"/>
    </source>
</evidence>
<dbReference type="HOGENOM" id="CLU_116765_2_0_6"/>
<dbReference type="GO" id="GO:0006508">
    <property type="term" value="P:proteolysis"/>
    <property type="evidence" value="ECO:0007669"/>
    <property type="project" value="UniProtKB-KW"/>
</dbReference>
<evidence type="ECO:0000256" key="2">
    <source>
        <dbReference type="ARBA" id="ARBA00022723"/>
    </source>
</evidence>